<accession>A0AAD3HE74</accession>
<evidence type="ECO:0000256" key="1">
    <source>
        <dbReference type="ARBA" id="ARBA00022448"/>
    </source>
</evidence>
<dbReference type="SUPFAM" id="SSF52833">
    <property type="entry name" value="Thioredoxin-like"/>
    <property type="match status" value="1"/>
</dbReference>
<dbReference type="Proteomes" id="UP001054902">
    <property type="component" value="Unassembled WGS sequence"/>
</dbReference>
<proteinExistence type="predicted"/>
<dbReference type="AlphaFoldDB" id="A0AAD3HE74"/>
<dbReference type="PANTHER" id="PTHR45663:SF11">
    <property type="entry name" value="GEO12009P1"/>
    <property type="match status" value="1"/>
</dbReference>
<gene>
    <name evidence="5" type="ORF">CTEN210_17093</name>
</gene>
<feature type="domain" description="Thioredoxin" evidence="4">
    <location>
        <begin position="76"/>
        <end position="191"/>
    </location>
</feature>
<evidence type="ECO:0000259" key="4">
    <source>
        <dbReference type="PROSITE" id="PS51352"/>
    </source>
</evidence>
<keyword evidence="2" id="KW-0249">Electron transport</keyword>
<dbReference type="GO" id="GO:0015035">
    <property type="term" value="F:protein-disulfide reductase activity"/>
    <property type="evidence" value="ECO:0007669"/>
    <property type="project" value="TreeGrafter"/>
</dbReference>
<dbReference type="Gene3D" id="3.40.30.10">
    <property type="entry name" value="Glutaredoxin"/>
    <property type="match status" value="1"/>
</dbReference>
<dbReference type="PROSITE" id="PS00194">
    <property type="entry name" value="THIOREDOXIN_1"/>
    <property type="match status" value="1"/>
</dbReference>
<dbReference type="PROSITE" id="PS51352">
    <property type="entry name" value="THIOREDOXIN_2"/>
    <property type="match status" value="1"/>
</dbReference>
<keyword evidence="6" id="KW-1185">Reference proteome</keyword>
<dbReference type="InterPro" id="IPR036249">
    <property type="entry name" value="Thioredoxin-like_sf"/>
</dbReference>
<dbReference type="InterPro" id="IPR013766">
    <property type="entry name" value="Thioredoxin_domain"/>
</dbReference>
<dbReference type="EMBL" id="BLLK01000069">
    <property type="protein sequence ID" value="GFH60617.1"/>
    <property type="molecule type" value="Genomic_DNA"/>
</dbReference>
<evidence type="ECO:0000256" key="2">
    <source>
        <dbReference type="ARBA" id="ARBA00022982"/>
    </source>
</evidence>
<keyword evidence="3" id="KW-1015">Disulfide bond</keyword>
<dbReference type="InterPro" id="IPR017937">
    <property type="entry name" value="Thioredoxin_CS"/>
</dbReference>
<keyword evidence="1" id="KW-0813">Transport</keyword>
<dbReference type="CDD" id="cd02947">
    <property type="entry name" value="TRX_family"/>
    <property type="match status" value="1"/>
</dbReference>
<evidence type="ECO:0000256" key="3">
    <source>
        <dbReference type="ARBA" id="ARBA00023157"/>
    </source>
</evidence>
<evidence type="ECO:0000313" key="5">
    <source>
        <dbReference type="EMBL" id="GFH60617.1"/>
    </source>
</evidence>
<reference evidence="5 6" key="1">
    <citation type="journal article" date="2021" name="Sci. Rep.">
        <title>The genome of the diatom Chaetoceros tenuissimus carries an ancient integrated fragment of an extant virus.</title>
        <authorList>
            <person name="Hongo Y."/>
            <person name="Kimura K."/>
            <person name="Takaki Y."/>
            <person name="Yoshida Y."/>
            <person name="Baba S."/>
            <person name="Kobayashi G."/>
            <person name="Nagasaki K."/>
            <person name="Hano T."/>
            <person name="Tomaru Y."/>
        </authorList>
    </citation>
    <scope>NUCLEOTIDE SEQUENCE [LARGE SCALE GENOMIC DNA]</scope>
    <source>
        <strain evidence="5 6">NIES-3715</strain>
    </source>
</reference>
<sequence length="207" mass="22938">MSAVKKIKTASTTKMNIFPFAYLFVFIAFQSYDSQPMAANAFTFQSVHSHSYLQSRYISKDRSITQLQMVATKSGGRAIESEQQFQVEVLHSDIEEASLEPVTKPTLVFFTAPWCGPCRLSNPIVKEIIKEFVPKIDVVEVCTDDFPELAEEAGIVSIPTIQIYNNGEVLDTIVGCVAKNVLANAVSKVLEDLGLDDESTDEKTTDE</sequence>
<name>A0AAD3HE74_9STRA</name>
<dbReference type="Pfam" id="PF00085">
    <property type="entry name" value="Thioredoxin"/>
    <property type="match status" value="1"/>
</dbReference>
<comment type="caution">
    <text evidence="5">The sequence shown here is derived from an EMBL/GenBank/DDBJ whole genome shotgun (WGS) entry which is preliminary data.</text>
</comment>
<evidence type="ECO:0000313" key="6">
    <source>
        <dbReference type="Proteomes" id="UP001054902"/>
    </source>
</evidence>
<organism evidence="5 6">
    <name type="scientific">Chaetoceros tenuissimus</name>
    <dbReference type="NCBI Taxonomy" id="426638"/>
    <lineage>
        <taxon>Eukaryota</taxon>
        <taxon>Sar</taxon>
        <taxon>Stramenopiles</taxon>
        <taxon>Ochrophyta</taxon>
        <taxon>Bacillariophyta</taxon>
        <taxon>Coscinodiscophyceae</taxon>
        <taxon>Chaetocerotophycidae</taxon>
        <taxon>Chaetocerotales</taxon>
        <taxon>Chaetocerotaceae</taxon>
        <taxon>Chaetoceros</taxon>
    </lineage>
</organism>
<protein>
    <recommendedName>
        <fullName evidence="4">Thioredoxin domain-containing protein</fullName>
    </recommendedName>
</protein>
<dbReference type="GO" id="GO:0005737">
    <property type="term" value="C:cytoplasm"/>
    <property type="evidence" value="ECO:0007669"/>
    <property type="project" value="TreeGrafter"/>
</dbReference>
<dbReference type="PANTHER" id="PTHR45663">
    <property type="entry name" value="GEO12009P1"/>
    <property type="match status" value="1"/>
</dbReference>